<keyword evidence="7" id="KW-0653">Protein transport</keyword>
<dbReference type="InterPro" id="IPR038591">
    <property type="entry name" value="NolW-like_sf"/>
</dbReference>
<comment type="similarity">
    <text evidence="2">Belongs to the bacterial secretin family. GSP D subfamily.</text>
</comment>
<feature type="domain" description="Type II/III secretion system secretin-like" evidence="11">
    <location>
        <begin position="493"/>
        <end position="657"/>
    </location>
</feature>
<dbReference type="GO" id="GO:0009279">
    <property type="term" value="C:cell outer membrane"/>
    <property type="evidence" value="ECO:0007669"/>
    <property type="project" value="UniProtKB-SubCell"/>
</dbReference>
<keyword evidence="4" id="KW-1134">Transmembrane beta strand</keyword>
<evidence type="ECO:0000256" key="9">
    <source>
        <dbReference type="ARBA" id="ARBA00023237"/>
    </source>
</evidence>
<reference evidence="15" key="1">
    <citation type="submission" date="2017-08" db="EMBL/GenBank/DDBJ databases">
        <title>Direct submision.</title>
        <authorList>
            <person name="Kim S.-J."/>
            <person name="Rhee S.-K."/>
        </authorList>
    </citation>
    <scope>NUCLEOTIDE SEQUENCE [LARGE SCALE GENOMIC DNA]</scope>
    <source>
        <strain evidence="15">GI5</strain>
    </source>
</reference>
<feature type="domain" description="NolW-like" evidence="12">
    <location>
        <begin position="234"/>
        <end position="309"/>
    </location>
</feature>
<feature type="domain" description="GspD-like N0" evidence="13">
    <location>
        <begin position="77"/>
        <end position="146"/>
    </location>
</feature>
<dbReference type="PANTHER" id="PTHR30332">
    <property type="entry name" value="PROBABLE GENERAL SECRETION PATHWAY PROTEIN D"/>
    <property type="match status" value="1"/>
</dbReference>
<evidence type="ECO:0000259" key="11">
    <source>
        <dbReference type="Pfam" id="PF00263"/>
    </source>
</evidence>
<dbReference type="Proteomes" id="UP000235116">
    <property type="component" value="Chromosome"/>
</dbReference>
<dbReference type="PRINTS" id="PR00811">
    <property type="entry name" value="BCTERIALGSPD"/>
</dbReference>
<evidence type="ECO:0000256" key="1">
    <source>
        <dbReference type="ARBA" id="ARBA00004442"/>
    </source>
</evidence>
<comment type="subcellular location">
    <subcellularLocation>
        <location evidence="1 10">Cell outer membrane</location>
    </subcellularLocation>
</comment>
<evidence type="ECO:0000256" key="8">
    <source>
        <dbReference type="ARBA" id="ARBA00023136"/>
    </source>
</evidence>
<dbReference type="InterPro" id="IPR005644">
    <property type="entry name" value="NolW-like"/>
</dbReference>
<keyword evidence="8" id="KW-0472">Membrane</keyword>
<dbReference type="PANTHER" id="PTHR30332:SF24">
    <property type="entry name" value="SECRETIN GSPD-RELATED"/>
    <property type="match status" value="1"/>
</dbReference>
<evidence type="ECO:0000259" key="13">
    <source>
        <dbReference type="Pfam" id="PF21305"/>
    </source>
</evidence>
<keyword evidence="6" id="KW-0732">Signal</keyword>
<protein>
    <submittedName>
        <fullName evidence="14">Type II secretion system protein GspD</fullName>
    </submittedName>
</protein>
<dbReference type="NCBIfam" id="TIGR02517">
    <property type="entry name" value="type_II_gspD"/>
    <property type="match status" value="1"/>
</dbReference>
<evidence type="ECO:0000313" key="14">
    <source>
        <dbReference type="EMBL" id="AUM12032.1"/>
    </source>
</evidence>
<dbReference type="Pfam" id="PF00263">
    <property type="entry name" value="Secretin"/>
    <property type="match status" value="1"/>
</dbReference>
<evidence type="ECO:0000256" key="2">
    <source>
        <dbReference type="ARBA" id="ARBA00006980"/>
    </source>
</evidence>
<keyword evidence="3 10" id="KW-0813">Transport</keyword>
<evidence type="ECO:0000256" key="10">
    <source>
        <dbReference type="RuleBase" id="RU004004"/>
    </source>
</evidence>
<evidence type="ECO:0000256" key="3">
    <source>
        <dbReference type="ARBA" id="ARBA00022448"/>
    </source>
</evidence>
<organism evidence="14 15">
    <name type="scientific">Ketobacter alkanivorans</name>
    <dbReference type="NCBI Taxonomy" id="1917421"/>
    <lineage>
        <taxon>Bacteria</taxon>
        <taxon>Pseudomonadati</taxon>
        <taxon>Pseudomonadota</taxon>
        <taxon>Gammaproteobacteria</taxon>
        <taxon>Pseudomonadales</taxon>
        <taxon>Ketobacteraceae</taxon>
        <taxon>Ketobacter</taxon>
    </lineage>
</organism>
<feature type="domain" description="NolW-like" evidence="12">
    <location>
        <begin position="314"/>
        <end position="406"/>
    </location>
</feature>
<evidence type="ECO:0000313" key="15">
    <source>
        <dbReference type="Proteomes" id="UP000235116"/>
    </source>
</evidence>
<sequence length="722" mass="77256">MGLCVFPWNAMVVNLILSTPFRGCKQHEVFGQSNMNKRWVGSEIKMKMTRAMVALSLVLMMPLVAWAATDKEGAWKINMKKADIRTFIEQVSDITGYSFIVDPRVKGEVTVVSNTEMSSSDIFDMFQSVLRIHGYASVKTGSVVKIVPTQGAKQEDLPLGGSGLGNEKMVTRVIPVENTNATELVPILRPMVPQYGHLAAVSSANALIISDHANNIARIIEIIKRIDSAESEEVEVVQLKYAWVGDVVKTLEQLTPVETGSSKKSSRSSGNVRVRVVAEERTNRLILRGEKSARARVKALLVDLDRPVENSGSTQVIYLRHAEAEKVAEILSALVSGQSATGGGKSSGRSSGKAAATLASSAPVANASDITIQADETLNALIVRAAPADLAEIRNIVDQLDVRRAQVLIEAAFVEVAGTASEALGVQWGYGNPEKGVGGTSLAVPGQLSLSSIAGLIDGGSGDSSDTSTSFSGLLAGGANQNGSTKMGIVIQAVESNSNTNLLSTPSIMTLDNEEAEIIVGENVPFITGTSLSSNNDNPFQTIERQDVGLTLRVTPQINDGNVVRLQLVQEVSNVSNETITGAADISTQKRSVKSVILANDGEIIVTGGLVRDDMEEVVNKVPLLGDIPLLGALFRATGQKIVKRNLLLFLQPTIIRNDQAANEASQEKYNQMRNLSLRIDQYGNIERETPRSAFPEDGRDVLKNGLRFGVNGEESAAAAEE</sequence>
<gene>
    <name evidence="14" type="primary">gspD</name>
    <name evidence="14" type="ORF">Kalk_06175</name>
</gene>
<accession>A0A2K9LID1</accession>
<evidence type="ECO:0000259" key="12">
    <source>
        <dbReference type="Pfam" id="PF03958"/>
    </source>
</evidence>
<dbReference type="InterPro" id="IPR001775">
    <property type="entry name" value="GspD/PilQ"/>
</dbReference>
<dbReference type="EMBL" id="CP022684">
    <property type="protein sequence ID" value="AUM12032.1"/>
    <property type="molecule type" value="Genomic_DNA"/>
</dbReference>
<dbReference type="KEGG" id="kak:Kalk_06175"/>
<evidence type="ECO:0000256" key="4">
    <source>
        <dbReference type="ARBA" id="ARBA00022452"/>
    </source>
</evidence>
<dbReference type="GO" id="GO:0015627">
    <property type="term" value="C:type II protein secretion system complex"/>
    <property type="evidence" value="ECO:0007669"/>
    <property type="project" value="InterPro"/>
</dbReference>
<dbReference type="InterPro" id="IPR050810">
    <property type="entry name" value="Bact_Secretion_Sys_Channel"/>
</dbReference>
<keyword evidence="15" id="KW-1185">Reference proteome</keyword>
<dbReference type="Pfam" id="PF21305">
    <property type="entry name" value="type_II_gspD_N0"/>
    <property type="match status" value="1"/>
</dbReference>
<evidence type="ECO:0000256" key="7">
    <source>
        <dbReference type="ARBA" id="ARBA00022927"/>
    </source>
</evidence>
<dbReference type="InterPro" id="IPR004846">
    <property type="entry name" value="T2SS/T3SS_dom"/>
</dbReference>
<dbReference type="Gene3D" id="3.30.1370.120">
    <property type="match status" value="3"/>
</dbReference>
<dbReference type="AlphaFoldDB" id="A0A2K9LID1"/>
<dbReference type="Pfam" id="PF03958">
    <property type="entry name" value="Secretin_N"/>
    <property type="match status" value="3"/>
</dbReference>
<keyword evidence="9" id="KW-0998">Cell outer membrane</keyword>
<evidence type="ECO:0000256" key="5">
    <source>
        <dbReference type="ARBA" id="ARBA00022692"/>
    </source>
</evidence>
<dbReference type="InterPro" id="IPR013356">
    <property type="entry name" value="T2SS_GspD"/>
</dbReference>
<name>A0A2K9LID1_9GAMM</name>
<feature type="domain" description="NolW-like" evidence="12">
    <location>
        <begin position="171"/>
        <end position="230"/>
    </location>
</feature>
<proteinExistence type="inferred from homology"/>
<dbReference type="InterPro" id="IPR049371">
    <property type="entry name" value="GspD-like_N0"/>
</dbReference>
<evidence type="ECO:0000256" key="6">
    <source>
        <dbReference type="ARBA" id="ARBA00022729"/>
    </source>
</evidence>
<dbReference type="GO" id="GO:0015628">
    <property type="term" value="P:protein secretion by the type II secretion system"/>
    <property type="evidence" value="ECO:0007669"/>
    <property type="project" value="InterPro"/>
</dbReference>
<keyword evidence="5" id="KW-0812">Transmembrane</keyword>